<organism evidence="3 4">
    <name type="scientific">Nannocystis pusilla</name>
    <dbReference type="NCBI Taxonomy" id="889268"/>
    <lineage>
        <taxon>Bacteria</taxon>
        <taxon>Pseudomonadati</taxon>
        <taxon>Myxococcota</taxon>
        <taxon>Polyangia</taxon>
        <taxon>Nannocystales</taxon>
        <taxon>Nannocystaceae</taxon>
        <taxon>Nannocystis</taxon>
    </lineage>
</organism>
<evidence type="ECO:0000313" key="3">
    <source>
        <dbReference type="EMBL" id="MCY1010584.1"/>
    </source>
</evidence>
<dbReference type="Pfam" id="PF00850">
    <property type="entry name" value="Hist_deacetyl"/>
    <property type="match status" value="1"/>
</dbReference>
<dbReference type="CDD" id="cd09992">
    <property type="entry name" value="HDAC_classII"/>
    <property type="match status" value="1"/>
</dbReference>
<dbReference type="GO" id="GO:0040029">
    <property type="term" value="P:epigenetic regulation of gene expression"/>
    <property type="evidence" value="ECO:0007669"/>
    <property type="project" value="TreeGrafter"/>
</dbReference>
<accession>A0A9X3EW54</accession>
<dbReference type="RefSeq" id="WP_267773594.1">
    <property type="nucleotide sequence ID" value="NZ_JAPNKE010000002.1"/>
</dbReference>
<dbReference type="Proteomes" id="UP001150924">
    <property type="component" value="Unassembled WGS sequence"/>
</dbReference>
<protein>
    <submittedName>
        <fullName evidence="3">Histone deacetylase</fullName>
    </submittedName>
</protein>
<dbReference type="PANTHER" id="PTHR10625">
    <property type="entry name" value="HISTONE DEACETYLASE HDAC1-RELATED"/>
    <property type="match status" value="1"/>
</dbReference>
<comment type="caution">
    <text evidence="3">The sequence shown here is derived from an EMBL/GenBank/DDBJ whole genome shotgun (WGS) entry which is preliminary data.</text>
</comment>
<proteinExistence type="inferred from homology"/>
<dbReference type="SUPFAM" id="SSF52768">
    <property type="entry name" value="Arginase/deacetylase"/>
    <property type="match status" value="1"/>
</dbReference>
<dbReference type="InterPro" id="IPR023696">
    <property type="entry name" value="Ureohydrolase_dom_sf"/>
</dbReference>
<name>A0A9X3EW54_9BACT</name>
<dbReference type="InterPro" id="IPR000286">
    <property type="entry name" value="HDACs"/>
</dbReference>
<reference evidence="3" key="1">
    <citation type="submission" date="2022-11" db="EMBL/GenBank/DDBJ databases">
        <title>Minimal conservation of predation-associated metabolite biosynthetic gene clusters underscores biosynthetic potential of Myxococcota including descriptions for ten novel species: Archangium lansinium sp. nov., Myxococcus landrumus sp. nov., Nannocystis bai.</title>
        <authorList>
            <person name="Ahearne A."/>
            <person name="Stevens C."/>
            <person name="Phillips K."/>
        </authorList>
    </citation>
    <scope>NUCLEOTIDE SEQUENCE</scope>
    <source>
        <strain evidence="3">Na p29</strain>
    </source>
</reference>
<dbReference type="PANTHER" id="PTHR10625:SF11">
    <property type="entry name" value="HISTONE DEACETYLASE 14, CHLOROPLASTIC"/>
    <property type="match status" value="1"/>
</dbReference>
<dbReference type="GO" id="GO:0005737">
    <property type="term" value="C:cytoplasm"/>
    <property type="evidence" value="ECO:0007669"/>
    <property type="project" value="TreeGrafter"/>
</dbReference>
<dbReference type="AlphaFoldDB" id="A0A9X3EW54"/>
<comment type="similarity">
    <text evidence="1">Belongs to the histone deacetylase family.</text>
</comment>
<dbReference type="GO" id="GO:0004407">
    <property type="term" value="F:histone deacetylase activity"/>
    <property type="evidence" value="ECO:0007669"/>
    <property type="project" value="TreeGrafter"/>
</dbReference>
<dbReference type="PRINTS" id="PR01270">
    <property type="entry name" value="HDASUPER"/>
</dbReference>
<dbReference type="InterPro" id="IPR037138">
    <property type="entry name" value="His_deacetylse_dom_sf"/>
</dbReference>
<feature type="domain" description="Histone deacetylase" evidence="2">
    <location>
        <begin position="32"/>
        <end position="319"/>
    </location>
</feature>
<keyword evidence="4" id="KW-1185">Reference proteome</keyword>
<sequence length="351" mass="36926">MPATMLPSHAMAHDTLLVCDDRMLGHEQSPHHPESPARLRAIRDKLQSQPIAGTRWQSATPATREQVLRVHHPIYVDAVDRARGVAFDLDPDVLLAPGSVDAAYLAAGAGIAAVEAVVGGAARRAFALVRPPGHHAEHSMAMGFCVFSNIAAAAEHARVALGLSRVLVIDWDVHHGNGTQHLFEGRRDVLVFNTHQSPHYPGTGAAGEVGNGDGRGFTVNVPLPGGLGDGDYAAIYRDLLTPIAEQFAPELILVSAGFDPHRDDPLGDMQVTADGFAHLCGVVCDLADRLADGRVVLLLEGGYDLRGLADSVHACTAVLAGSTPPGGGPASPGGEAAVRRARAAQALFWRF</sequence>
<dbReference type="Gene3D" id="3.40.800.20">
    <property type="entry name" value="Histone deacetylase domain"/>
    <property type="match status" value="1"/>
</dbReference>
<gene>
    <name evidence="3" type="ORF">OV079_34470</name>
</gene>
<dbReference type="EMBL" id="JAPNKE010000002">
    <property type="protein sequence ID" value="MCY1010584.1"/>
    <property type="molecule type" value="Genomic_DNA"/>
</dbReference>
<evidence type="ECO:0000256" key="1">
    <source>
        <dbReference type="ARBA" id="ARBA00005947"/>
    </source>
</evidence>
<evidence type="ECO:0000259" key="2">
    <source>
        <dbReference type="Pfam" id="PF00850"/>
    </source>
</evidence>
<dbReference type="InterPro" id="IPR023801">
    <property type="entry name" value="His_deacetylse_dom"/>
</dbReference>
<evidence type="ECO:0000313" key="4">
    <source>
        <dbReference type="Proteomes" id="UP001150924"/>
    </source>
</evidence>